<keyword evidence="4 7" id="KW-1133">Transmembrane helix</keyword>
<feature type="transmembrane region" description="Helical" evidence="7">
    <location>
        <begin position="270"/>
        <end position="288"/>
    </location>
</feature>
<feature type="region of interest" description="Disordered" evidence="6">
    <location>
        <begin position="1"/>
        <end position="27"/>
    </location>
</feature>
<evidence type="ECO:0000256" key="1">
    <source>
        <dbReference type="ARBA" id="ARBA00004141"/>
    </source>
</evidence>
<dbReference type="GO" id="GO:0005886">
    <property type="term" value="C:plasma membrane"/>
    <property type="evidence" value="ECO:0007669"/>
    <property type="project" value="TreeGrafter"/>
</dbReference>
<dbReference type="Gene3D" id="1.20.1720.10">
    <property type="entry name" value="Multidrug resistance protein D"/>
    <property type="match status" value="1"/>
</dbReference>
<dbReference type="Pfam" id="PF07690">
    <property type="entry name" value="MFS_1"/>
    <property type="match status" value="1"/>
</dbReference>
<feature type="transmembrane region" description="Helical" evidence="7">
    <location>
        <begin position="197"/>
        <end position="216"/>
    </location>
</feature>
<dbReference type="CDD" id="cd17502">
    <property type="entry name" value="MFS_Azr1_MDR_like"/>
    <property type="match status" value="1"/>
</dbReference>
<keyword evidence="10" id="KW-1185">Reference proteome</keyword>
<dbReference type="PANTHER" id="PTHR23501:SF193">
    <property type="entry name" value="MULTIDRUG TRANSPORTER, PUTATIVE (AFU_ORTHOLOGUE AFUA_8G00940)-RELATED"/>
    <property type="match status" value="1"/>
</dbReference>
<evidence type="ECO:0000256" key="6">
    <source>
        <dbReference type="SAM" id="MobiDB-lite"/>
    </source>
</evidence>
<feature type="transmembrane region" description="Helical" evidence="7">
    <location>
        <begin position="309"/>
        <end position="333"/>
    </location>
</feature>
<sequence length="559" mass="59628">MSSTSNKPDYSAPASTTTTEPFATKSHDPASHHVKGLKLAVLLGSLTLVTFLSFLDTSIIGTAIPYITSDFHSLSDVGWYVGAYTLGAAILQPLSGKLYTHFHTKSVFLSFVFLFEVGSLVCGLAPSSAVFIVGRAIAGLGVSGIFNGALTIIAASVEKSKSPMYTGILFGVSQMGMVAGPLIGGGLTEHVTWRWCFYLNLPAGGVTAFTLTFIHFPEVIKKEPISFALLRKVAPELDLFGFVLFVPPSILFILALQFGSGNTYNWNSTTVIGCLVSSGVLFVIFIMWEWKMGDRAMIPGNLLKIRIVWVSYAFGMCNAICILVASNFLPTFFQAVKGEGPSLSGVHVLPSILSQLLFIMSTGALVSKLGYYLPWAFGGSVILAVGNGLVSTFSPTTSVEKWIGYQIVMGVGRGVILQLPLVAIQNAVAPPQIAIAMAILVFIQNFGVSIGITIINAVFAQTLTKAIRRYAPSVSPQAVLNAGSGADAVRDLVIGHEEELNGILVAYSESLRNVFCILVGFSCAAVLLSLGMGWVDVRKKKETAKPTQDLEVQAEKVEG</sequence>
<dbReference type="InterPro" id="IPR036259">
    <property type="entry name" value="MFS_trans_sf"/>
</dbReference>
<dbReference type="AlphaFoldDB" id="A0A6A6ASZ2"/>
<evidence type="ECO:0000313" key="10">
    <source>
        <dbReference type="Proteomes" id="UP000799771"/>
    </source>
</evidence>
<feature type="compositionally biased region" description="Polar residues" evidence="6">
    <location>
        <begin position="1"/>
        <end position="21"/>
    </location>
</feature>
<dbReference type="InterPro" id="IPR011701">
    <property type="entry name" value="MFS"/>
</dbReference>
<feature type="transmembrane region" description="Helical" evidence="7">
    <location>
        <begin position="435"/>
        <end position="459"/>
    </location>
</feature>
<evidence type="ECO:0000313" key="9">
    <source>
        <dbReference type="EMBL" id="KAF2133661.1"/>
    </source>
</evidence>
<evidence type="ECO:0000256" key="7">
    <source>
        <dbReference type="SAM" id="Phobius"/>
    </source>
</evidence>
<feature type="transmembrane region" description="Helical" evidence="7">
    <location>
        <begin position="132"/>
        <end position="157"/>
    </location>
</feature>
<evidence type="ECO:0000256" key="3">
    <source>
        <dbReference type="ARBA" id="ARBA00022692"/>
    </source>
</evidence>
<feature type="transmembrane region" description="Helical" evidence="7">
    <location>
        <begin position="39"/>
        <end position="65"/>
    </location>
</feature>
<dbReference type="InterPro" id="IPR020846">
    <property type="entry name" value="MFS_dom"/>
</dbReference>
<reference evidence="9" key="1">
    <citation type="journal article" date="2020" name="Stud. Mycol.">
        <title>101 Dothideomycetes genomes: a test case for predicting lifestyles and emergence of pathogens.</title>
        <authorList>
            <person name="Haridas S."/>
            <person name="Albert R."/>
            <person name="Binder M."/>
            <person name="Bloem J."/>
            <person name="Labutti K."/>
            <person name="Salamov A."/>
            <person name="Andreopoulos B."/>
            <person name="Baker S."/>
            <person name="Barry K."/>
            <person name="Bills G."/>
            <person name="Bluhm B."/>
            <person name="Cannon C."/>
            <person name="Castanera R."/>
            <person name="Culley D."/>
            <person name="Daum C."/>
            <person name="Ezra D."/>
            <person name="Gonzalez J."/>
            <person name="Henrissat B."/>
            <person name="Kuo A."/>
            <person name="Liang C."/>
            <person name="Lipzen A."/>
            <person name="Lutzoni F."/>
            <person name="Magnuson J."/>
            <person name="Mondo S."/>
            <person name="Nolan M."/>
            <person name="Ohm R."/>
            <person name="Pangilinan J."/>
            <person name="Park H.-J."/>
            <person name="Ramirez L."/>
            <person name="Alfaro M."/>
            <person name="Sun H."/>
            <person name="Tritt A."/>
            <person name="Yoshinaga Y."/>
            <person name="Zwiers L.-H."/>
            <person name="Turgeon B."/>
            <person name="Goodwin S."/>
            <person name="Spatafora J."/>
            <person name="Crous P."/>
            <person name="Grigoriev I."/>
        </authorList>
    </citation>
    <scope>NUCLEOTIDE SEQUENCE</scope>
    <source>
        <strain evidence="9">CBS 119687</strain>
    </source>
</reference>
<feature type="transmembrane region" description="Helical" evidence="7">
    <location>
        <begin position="77"/>
        <end position="95"/>
    </location>
</feature>
<proteinExistence type="inferred from homology"/>
<feature type="transmembrane region" description="Helical" evidence="7">
    <location>
        <begin position="107"/>
        <end position="126"/>
    </location>
</feature>
<evidence type="ECO:0000256" key="4">
    <source>
        <dbReference type="ARBA" id="ARBA00022989"/>
    </source>
</evidence>
<accession>A0A6A6ASZ2</accession>
<evidence type="ECO:0000259" key="8">
    <source>
        <dbReference type="PROSITE" id="PS50850"/>
    </source>
</evidence>
<feature type="domain" description="Major facilitator superfamily (MFS) profile" evidence="8">
    <location>
        <begin position="42"/>
        <end position="537"/>
    </location>
</feature>
<comment type="subcellular location">
    <subcellularLocation>
        <location evidence="1">Membrane</location>
        <topology evidence="1">Multi-pass membrane protein</topology>
    </subcellularLocation>
</comment>
<dbReference type="PROSITE" id="PS50850">
    <property type="entry name" value="MFS"/>
    <property type="match status" value="1"/>
</dbReference>
<feature type="transmembrane region" description="Helical" evidence="7">
    <location>
        <begin position="511"/>
        <end position="535"/>
    </location>
</feature>
<dbReference type="GeneID" id="54405852"/>
<comment type="similarity">
    <text evidence="2">Belongs to the major facilitator superfamily. TCR/Tet family.</text>
</comment>
<dbReference type="SUPFAM" id="SSF103473">
    <property type="entry name" value="MFS general substrate transporter"/>
    <property type="match status" value="1"/>
</dbReference>
<keyword evidence="3 7" id="KW-0812">Transmembrane</keyword>
<feature type="transmembrane region" description="Helical" evidence="7">
    <location>
        <begin position="372"/>
        <end position="390"/>
    </location>
</feature>
<dbReference type="OrthoDB" id="10021397at2759"/>
<evidence type="ECO:0000256" key="2">
    <source>
        <dbReference type="ARBA" id="ARBA00007520"/>
    </source>
</evidence>
<dbReference type="RefSeq" id="XP_033528048.1">
    <property type="nucleotide sequence ID" value="XM_033665420.1"/>
</dbReference>
<evidence type="ECO:0000256" key="5">
    <source>
        <dbReference type="ARBA" id="ARBA00023136"/>
    </source>
</evidence>
<dbReference type="EMBL" id="ML977498">
    <property type="protein sequence ID" value="KAF2133661.1"/>
    <property type="molecule type" value="Genomic_DNA"/>
</dbReference>
<organism evidence="9 10">
    <name type="scientific">Dothidotthia symphoricarpi CBS 119687</name>
    <dbReference type="NCBI Taxonomy" id="1392245"/>
    <lineage>
        <taxon>Eukaryota</taxon>
        <taxon>Fungi</taxon>
        <taxon>Dikarya</taxon>
        <taxon>Ascomycota</taxon>
        <taxon>Pezizomycotina</taxon>
        <taxon>Dothideomycetes</taxon>
        <taxon>Pleosporomycetidae</taxon>
        <taxon>Pleosporales</taxon>
        <taxon>Dothidotthiaceae</taxon>
        <taxon>Dothidotthia</taxon>
    </lineage>
</organism>
<dbReference type="Proteomes" id="UP000799771">
    <property type="component" value="Unassembled WGS sequence"/>
</dbReference>
<dbReference type="Gene3D" id="1.20.1250.20">
    <property type="entry name" value="MFS general substrate transporter like domains"/>
    <property type="match status" value="1"/>
</dbReference>
<name>A0A6A6ASZ2_9PLEO</name>
<keyword evidence="5 7" id="KW-0472">Membrane</keyword>
<gene>
    <name evidence="9" type="ORF">P153DRAFT_330045</name>
</gene>
<feature type="transmembrane region" description="Helical" evidence="7">
    <location>
        <begin position="164"/>
        <end position="185"/>
    </location>
</feature>
<protein>
    <submittedName>
        <fullName evidence="9">Efflux pump protein</fullName>
    </submittedName>
</protein>
<feature type="transmembrane region" description="Helical" evidence="7">
    <location>
        <begin position="237"/>
        <end position="258"/>
    </location>
</feature>
<dbReference type="PANTHER" id="PTHR23501">
    <property type="entry name" value="MAJOR FACILITATOR SUPERFAMILY"/>
    <property type="match status" value="1"/>
</dbReference>
<feature type="transmembrane region" description="Helical" evidence="7">
    <location>
        <begin position="345"/>
        <end position="365"/>
    </location>
</feature>
<dbReference type="GO" id="GO:0022857">
    <property type="term" value="F:transmembrane transporter activity"/>
    <property type="evidence" value="ECO:0007669"/>
    <property type="project" value="InterPro"/>
</dbReference>